<dbReference type="AlphaFoldDB" id="M0GAR5"/>
<comment type="caution">
    <text evidence="1">The sequence shown here is derived from an EMBL/GenBank/DDBJ whole genome shotgun (WGS) entry which is preliminary data.</text>
</comment>
<sequence length="152" mass="17158">MEKLENVIDYFRSHVAPRRGRKYIILDDIGALRLDEDEQSALLDLVDDDTYLLLTGIVESQVDLSGISDSSEPKTKYPRAMLPMKFIDTIKQGAYDDSALLEIDPDFALRVESHQTRSMDGEALIKDVRSNLSESENLDDAVASLNQLYFEA</sequence>
<keyword evidence="2" id="KW-1185">Reference proteome</keyword>
<protein>
    <submittedName>
        <fullName evidence="1">Uncharacterized protein</fullName>
    </submittedName>
</protein>
<evidence type="ECO:0000313" key="1">
    <source>
        <dbReference type="EMBL" id="ELZ69381.1"/>
    </source>
</evidence>
<gene>
    <name evidence="1" type="ORF">C457_08952</name>
</gene>
<evidence type="ECO:0000313" key="2">
    <source>
        <dbReference type="Proteomes" id="UP000011559"/>
    </source>
</evidence>
<reference evidence="1 2" key="1">
    <citation type="journal article" date="2014" name="PLoS Genet.">
        <title>Phylogenetically driven sequencing of extremely halophilic archaea reveals strategies for static and dynamic osmo-response.</title>
        <authorList>
            <person name="Becker E.A."/>
            <person name="Seitzer P.M."/>
            <person name="Tritt A."/>
            <person name="Larsen D."/>
            <person name="Krusor M."/>
            <person name="Yao A.I."/>
            <person name="Wu D."/>
            <person name="Madern D."/>
            <person name="Eisen J.A."/>
            <person name="Darling A.E."/>
            <person name="Facciotti M.T."/>
        </authorList>
    </citation>
    <scope>NUCLEOTIDE SEQUENCE [LARGE SCALE GENOMIC DNA]</scope>
    <source>
        <strain evidence="2">DSM 18310 / JCM 13924 / TL6</strain>
    </source>
</reference>
<dbReference type="Proteomes" id="UP000011559">
    <property type="component" value="Unassembled WGS sequence"/>
</dbReference>
<feature type="non-terminal residue" evidence="1">
    <location>
        <position position="152"/>
    </location>
</feature>
<name>M0GAR5_HALPT</name>
<accession>M0GAR5</accession>
<organism evidence="1 2">
    <name type="scientific">Haloferax prahovense (strain DSM 18310 / JCM 13924 / TL6)</name>
    <dbReference type="NCBI Taxonomy" id="1227461"/>
    <lineage>
        <taxon>Archaea</taxon>
        <taxon>Methanobacteriati</taxon>
        <taxon>Methanobacteriota</taxon>
        <taxon>Stenosarchaea group</taxon>
        <taxon>Halobacteria</taxon>
        <taxon>Halobacteriales</taxon>
        <taxon>Haloferacaceae</taxon>
        <taxon>Haloferax</taxon>
    </lineage>
</organism>
<proteinExistence type="predicted"/>
<dbReference type="EMBL" id="AOLG01000026">
    <property type="protein sequence ID" value="ELZ69381.1"/>
    <property type="molecule type" value="Genomic_DNA"/>
</dbReference>